<name>N1WGC4_9LEPT</name>
<evidence type="ECO:0000313" key="1">
    <source>
        <dbReference type="EMBL" id="EMY79321.1"/>
    </source>
</evidence>
<accession>N1WGC4</accession>
<reference evidence="1" key="1">
    <citation type="submission" date="2013-03" db="EMBL/GenBank/DDBJ databases">
        <authorList>
            <person name="Harkins D.M."/>
            <person name="Durkin A.S."/>
            <person name="Brinkac L.M."/>
            <person name="Haft D.H."/>
            <person name="Selengut J.D."/>
            <person name="Sanka R."/>
            <person name="DePew J."/>
            <person name="Purushe J."/>
            <person name="Hartskeerl R.A."/>
            <person name="Ahmed A."/>
            <person name="van der Linden H."/>
            <person name="Goris M.G.A."/>
            <person name="Vinetz J.M."/>
            <person name="Sutton G.G."/>
            <person name="Nierman W.C."/>
            <person name="Fouts D.E."/>
        </authorList>
    </citation>
    <scope>NUCLEOTIDE SEQUENCE [LARGE SCALE GENOMIC DNA]</scope>
    <source>
        <strain evidence="1">ICFT</strain>
    </source>
</reference>
<dbReference type="AlphaFoldDB" id="N1WGC4"/>
<comment type="caution">
    <text evidence="1">The sequence shown here is derived from an EMBL/GenBank/DDBJ whole genome shotgun (WGS) entry which is preliminary data.</text>
</comment>
<evidence type="ECO:0000313" key="2">
    <source>
        <dbReference type="Proteomes" id="UP000012313"/>
    </source>
</evidence>
<proteinExistence type="predicted"/>
<protein>
    <submittedName>
        <fullName evidence="1">Uncharacterized protein</fullName>
    </submittedName>
</protein>
<organism evidence="1 2">
    <name type="scientific">Leptospira weilii serovar Ranarum str. ICFT</name>
    <dbReference type="NCBI Taxonomy" id="1218598"/>
    <lineage>
        <taxon>Bacteria</taxon>
        <taxon>Pseudomonadati</taxon>
        <taxon>Spirochaetota</taxon>
        <taxon>Spirochaetia</taxon>
        <taxon>Leptospirales</taxon>
        <taxon>Leptospiraceae</taxon>
        <taxon>Leptospira</taxon>
    </lineage>
</organism>
<dbReference type="STRING" id="1218598.LEP1GSC060_2406"/>
<dbReference type="Proteomes" id="UP000012313">
    <property type="component" value="Unassembled WGS sequence"/>
</dbReference>
<keyword evidence="2" id="KW-1185">Reference proteome</keyword>
<sequence>MRFGTDRNIMIVCSRFCFRPRLFASAACLETGFERIYPLTELKSIP</sequence>
<gene>
    <name evidence="1" type="ORF">LEP1GSC060_2406</name>
</gene>
<dbReference type="EMBL" id="AOHC02000012">
    <property type="protein sequence ID" value="EMY79321.1"/>
    <property type="molecule type" value="Genomic_DNA"/>
</dbReference>